<feature type="domain" description="EH" evidence="3">
    <location>
        <begin position="3"/>
        <end position="86"/>
    </location>
</feature>
<comment type="caution">
    <text evidence="5">The sequence shown here is derived from an EMBL/GenBank/DDBJ whole genome shotgun (WGS) entry which is preliminary data.</text>
</comment>
<dbReference type="Pfam" id="PF12763">
    <property type="entry name" value="EH"/>
    <property type="match status" value="1"/>
</dbReference>
<accession>A0AAE0BIH4</accession>
<dbReference type="Gene3D" id="1.10.268.20">
    <property type="match status" value="1"/>
</dbReference>
<evidence type="ECO:0000313" key="5">
    <source>
        <dbReference type="EMBL" id="KAK3236292.1"/>
    </source>
</evidence>
<dbReference type="Gene3D" id="3.40.50.300">
    <property type="entry name" value="P-loop containing nucleotide triphosphate hydrolases"/>
    <property type="match status" value="1"/>
</dbReference>
<dbReference type="Pfam" id="PF16880">
    <property type="entry name" value="EHD_N"/>
    <property type="match status" value="1"/>
</dbReference>
<dbReference type="PANTHER" id="PTHR11216:SF31">
    <property type="entry name" value="AT21416P"/>
    <property type="match status" value="1"/>
</dbReference>
<name>A0AAE0BIH4_9CHLO</name>
<dbReference type="EMBL" id="LGRX02035097">
    <property type="protein sequence ID" value="KAK3236292.1"/>
    <property type="molecule type" value="Genomic_DNA"/>
</dbReference>
<sequence>MDHAPTYSRWFMLADTDRDGRVTGADAVQFFSKSGLAKETLAKVWSLSDVARQGYLGQPEFIRAMVAISLAQAGTALTTESVSAAVNTTGQPVALMHGLEYNPAPTAPPPSAAFGMGDDVFNMVPMNAAVPPVQPLMSPEQQPPDRPPPQQPPPSAPTPAAPTPEAPPPSFFQNLGFASSAPKAAPKVVPPVVVTSIIDGLKKVYLEKIKPLEAAFKFDAFFGPLLAESDFEAKPSVLLMGQYSTGKTTFIKHLLKREYPGTHIGPEPTTDRFVTVMGGVDERRTPGNTLAVDASKPFTGLTKFGT</sequence>
<evidence type="ECO:0000313" key="6">
    <source>
        <dbReference type="Proteomes" id="UP001190700"/>
    </source>
</evidence>
<dbReference type="GO" id="GO:0005509">
    <property type="term" value="F:calcium ion binding"/>
    <property type="evidence" value="ECO:0007669"/>
    <property type="project" value="InterPro"/>
</dbReference>
<dbReference type="GO" id="GO:0006897">
    <property type="term" value="P:endocytosis"/>
    <property type="evidence" value="ECO:0007669"/>
    <property type="project" value="TreeGrafter"/>
</dbReference>
<feature type="non-terminal residue" evidence="5">
    <location>
        <position position="306"/>
    </location>
</feature>
<evidence type="ECO:0000259" key="3">
    <source>
        <dbReference type="PROSITE" id="PS50031"/>
    </source>
</evidence>
<evidence type="ECO:0000256" key="2">
    <source>
        <dbReference type="SAM" id="MobiDB-lite"/>
    </source>
</evidence>
<organism evidence="5 6">
    <name type="scientific">Cymbomonas tetramitiformis</name>
    <dbReference type="NCBI Taxonomy" id="36881"/>
    <lineage>
        <taxon>Eukaryota</taxon>
        <taxon>Viridiplantae</taxon>
        <taxon>Chlorophyta</taxon>
        <taxon>Pyramimonadophyceae</taxon>
        <taxon>Pyramimonadales</taxon>
        <taxon>Pyramimonadaceae</taxon>
        <taxon>Cymbomonas</taxon>
    </lineage>
</organism>
<evidence type="ECO:0000259" key="4">
    <source>
        <dbReference type="PROSITE" id="PS50222"/>
    </source>
</evidence>
<dbReference type="InterPro" id="IPR011992">
    <property type="entry name" value="EF-hand-dom_pair"/>
</dbReference>
<dbReference type="PROSITE" id="PS50222">
    <property type="entry name" value="EF_HAND_2"/>
    <property type="match status" value="1"/>
</dbReference>
<feature type="compositionally biased region" description="Pro residues" evidence="2">
    <location>
        <begin position="141"/>
        <end position="170"/>
    </location>
</feature>
<feature type="domain" description="EF-hand" evidence="4">
    <location>
        <begin position="2"/>
        <end position="37"/>
    </location>
</feature>
<dbReference type="AlphaFoldDB" id="A0AAE0BIH4"/>
<dbReference type="SMART" id="SM00027">
    <property type="entry name" value="EH"/>
    <property type="match status" value="1"/>
</dbReference>
<evidence type="ECO:0000256" key="1">
    <source>
        <dbReference type="ARBA" id="ARBA00022741"/>
    </source>
</evidence>
<feature type="region of interest" description="Disordered" evidence="2">
    <location>
        <begin position="131"/>
        <end position="175"/>
    </location>
</feature>
<dbReference type="CDD" id="cd00052">
    <property type="entry name" value="EH"/>
    <property type="match status" value="1"/>
</dbReference>
<dbReference type="GO" id="GO:0005886">
    <property type="term" value="C:plasma membrane"/>
    <property type="evidence" value="ECO:0007669"/>
    <property type="project" value="TreeGrafter"/>
</dbReference>
<dbReference type="InterPro" id="IPR000261">
    <property type="entry name" value="EH_dom"/>
</dbReference>
<dbReference type="PANTHER" id="PTHR11216">
    <property type="entry name" value="EH DOMAIN"/>
    <property type="match status" value="1"/>
</dbReference>
<gene>
    <name evidence="5" type="ORF">CYMTET_53556</name>
</gene>
<dbReference type="Proteomes" id="UP001190700">
    <property type="component" value="Unassembled WGS sequence"/>
</dbReference>
<dbReference type="PROSITE" id="PS50031">
    <property type="entry name" value="EH"/>
    <property type="match status" value="1"/>
</dbReference>
<dbReference type="GO" id="GO:0000166">
    <property type="term" value="F:nucleotide binding"/>
    <property type="evidence" value="ECO:0007669"/>
    <property type="project" value="UniProtKB-KW"/>
</dbReference>
<dbReference type="SUPFAM" id="SSF47473">
    <property type="entry name" value="EF-hand"/>
    <property type="match status" value="1"/>
</dbReference>
<protein>
    <recommendedName>
        <fullName evidence="7">EH domain-containing protein</fullName>
    </recommendedName>
</protein>
<reference evidence="5 6" key="1">
    <citation type="journal article" date="2015" name="Genome Biol. Evol.">
        <title>Comparative Genomics of a Bacterivorous Green Alga Reveals Evolutionary Causalities and Consequences of Phago-Mixotrophic Mode of Nutrition.</title>
        <authorList>
            <person name="Burns J.A."/>
            <person name="Paasch A."/>
            <person name="Narechania A."/>
            <person name="Kim E."/>
        </authorList>
    </citation>
    <scope>NUCLEOTIDE SEQUENCE [LARGE SCALE GENOMIC DNA]</scope>
    <source>
        <strain evidence="5 6">PLY_AMNH</strain>
    </source>
</reference>
<dbReference type="InterPro" id="IPR002048">
    <property type="entry name" value="EF_hand_dom"/>
</dbReference>
<dbReference type="SUPFAM" id="SSF52540">
    <property type="entry name" value="P-loop containing nucleoside triphosphate hydrolases"/>
    <property type="match status" value="1"/>
</dbReference>
<dbReference type="InterPro" id="IPR027417">
    <property type="entry name" value="P-loop_NTPase"/>
</dbReference>
<keyword evidence="1" id="KW-0547">Nucleotide-binding</keyword>
<proteinExistence type="predicted"/>
<evidence type="ECO:0008006" key="7">
    <source>
        <dbReference type="Google" id="ProtNLM"/>
    </source>
</evidence>
<dbReference type="GO" id="GO:0016197">
    <property type="term" value="P:endosomal transport"/>
    <property type="evidence" value="ECO:0007669"/>
    <property type="project" value="TreeGrafter"/>
</dbReference>
<dbReference type="InterPro" id="IPR031692">
    <property type="entry name" value="EHD_N"/>
</dbReference>
<dbReference type="GO" id="GO:0005737">
    <property type="term" value="C:cytoplasm"/>
    <property type="evidence" value="ECO:0007669"/>
    <property type="project" value="UniProtKB-ARBA"/>
</dbReference>
<keyword evidence="6" id="KW-1185">Reference proteome</keyword>
<dbReference type="Gene3D" id="1.10.238.10">
    <property type="entry name" value="EF-hand"/>
    <property type="match status" value="1"/>
</dbReference>